<evidence type="ECO:0000256" key="1">
    <source>
        <dbReference type="SAM" id="Phobius"/>
    </source>
</evidence>
<keyword evidence="1" id="KW-0472">Membrane</keyword>
<reference evidence="2 3" key="1">
    <citation type="submission" date="2023-01" db="EMBL/GenBank/DDBJ databases">
        <title>Thalassococcus onchidii sp. nov., isolated from a marine invertebrate from the South China Sea.</title>
        <authorList>
            <person name="Xu S."/>
            <person name="Liu Z."/>
            <person name="Xu Y."/>
        </authorList>
    </citation>
    <scope>NUCLEOTIDE SEQUENCE [LARGE SCALE GENOMIC DNA]</scope>
    <source>
        <strain evidence="2 3">KCTC 32084</strain>
    </source>
</reference>
<dbReference type="EMBL" id="JAQIOY010000002">
    <property type="protein sequence ID" value="MDA7424738.1"/>
    <property type="molecule type" value="Genomic_DNA"/>
</dbReference>
<evidence type="ECO:0000313" key="2">
    <source>
        <dbReference type="EMBL" id="MDA7424738.1"/>
    </source>
</evidence>
<keyword evidence="1" id="KW-0812">Transmembrane</keyword>
<organism evidence="2 3">
    <name type="scientific">Thalassococcus lentus</name>
    <dbReference type="NCBI Taxonomy" id="1210524"/>
    <lineage>
        <taxon>Bacteria</taxon>
        <taxon>Pseudomonadati</taxon>
        <taxon>Pseudomonadota</taxon>
        <taxon>Alphaproteobacteria</taxon>
        <taxon>Rhodobacterales</taxon>
        <taxon>Roseobacteraceae</taxon>
        <taxon>Thalassococcus</taxon>
    </lineage>
</organism>
<sequence>MTVDQIPYAGLVLPDMTDLELNDYLVSAARCLAELEPWSERPPRISERKSAVFGDNYGIKMRAEEDGIYGPRIVMTAIARNPDEDSEEILAKLLSDTVLAVLEHSSCDIIEWYSPDVLIGREDFIRLRSYVSPLRNNQLQPDAQYISQDDELSEVEAAEYEEQQLLREEIGIPIEPESEKPRVADAPSLAVTIMRERLAENSPEEIRMGAASWAMTGVVALFNLPVAAALAVFGAARGMDFRLATQSLSVTMLFVALYNSNDLGRLFHSFLH</sequence>
<protein>
    <submittedName>
        <fullName evidence="2">Uncharacterized protein</fullName>
    </submittedName>
</protein>
<dbReference type="Proteomes" id="UP001210720">
    <property type="component" value="Unassembled WGS sequence"/>
</dbReference>
<comment type="caution">
    <text evidence="2">The sequence shown here is derived from an EMBL/GenBank/DDBJ whole genome shotgun (WGS) entry which is preliminary data.</text>
</comment>
<dbReference type="RefSeq" id="WP_271432081.1">
    <property type="nucleotide sequence ID" value="NZ_JAQIOY010000002.1"/>
</dbReference>
<feature type="transmembrane region" description="Helical" evidence="1">
    <location>
        <begin position="213"/>
        <end position="236"/>
    </location>
</feature>
<proteinExistence type="predicted"/>
<evidence type="ECO:0000313" key="3">
    <source>
        <dbReference type="Proteomes" id="UP001210720"/>
    </source>
</evidence>
<keyword evidence="3" id="KW-1185">Reference proteome</keyword>
<gene>
    <name evidence="2" type="ORF">PFY00_08385</name>
</gene>
<keyword evidence="1" id="KW-1133">Transmembrane helix</keyword>
<name>A0ABT4XSB6_9RHOB</name>
<accession>A0ABT4XSB6</accession>